<keyword evidence="1" id="KW-0732">Signal</keyword>
<sequence>MKIGTVLLAITLLLYKVQGQICGPPILPPAPSHPPMYPNPPLIPPVTPVVGTTIIDTSLSSALANVLQLLIVSDLIESTLNTALGHHSVPVAPICEPVPQPIPIYTPTVEVSPITEFVSQPCSPIIDYVPSRGPKVDILPRNPVIDYLPSCAIDYKPPCLPSFDFIPQYGVGPIVEYSPPCPTFIDLKPPCPPSFEFAQFGPVIDYLPAPVDFSPPCTPVFDMVPQYGPVIDYIPQSGPIFDFAPPCATFIEPLPNFYGECITPTPVNIPTNNYCGFTEFVTPMYGMPEIIGPVQLAPTVPNCYNGVSEVIGPRVTVGPVATEFLYPTNVPAQMTCNIGNIPSLPFVSVDPIPCGCGYNNVGNTYFY</sequence>
<reference evidence="2" key="1">
    <citation type="submission" date="2025-08" db="UniProtKB">
        <authorList>
            <consortium name="RefSeq"/>
        </authorList>
    </citation>
    <scope>IDENTIFICATION</scope>
</reference>
<proteinExistence type="predicted"/>
<dbReference type="RefSeq" id="XP_013175667.1">
    <property type="nucleotide sequence ID" value="XM_013320213.1"/>
</dbReference>
<accession>A0AAJ6ZMB7</accession>
<dbReference type="KEGG" id="pxu:106123806"/>
<dbReference type="GeneID" id="106123806"/>
<dbReference type="AlphaFoldDB" id="A0AAJ6ZMB7"/>
<protein>
    <submittedName>
        <fullName evidence="2">Leucine-rich repeat extensin-like protein 5</fullName>
    </submittedName>
</protein>
<organism evidence="2">
    <name type="scientific">Papilio xuthus</name>
    <name type="common">Asian swallowtail butterfly</name>
    <dbReference type="NCBI Taxonomy" id="66420"/>
    <lineage>
        <taxon>Eukaryota</taxon>
        <taxon>Metazoa</taxon>
        <taxon>Ecdysozoa</taxon>
        <taxon>Arthropoda</taxon>
        <taxon>Hexapoda</taxon>
        <taxon>Insecta</taxon>
        <taxon>Pterygota</taxon>
        <taxon>Neoptera</taxon>
        <taxon>Endopterygota</taxon>
        <taxon>Lepidoptera</taxon>
        <taxon>Glossata</taxon>
        <taxon>Ditrysia</taxon>
        <taxon>Papilionoidea</taxon>
        <taxon>Papilionidae</taxon>
        <taxon>Papilioninae</taxon>
        <taxon>Papilio</taxon>
    </lineage>
</organism>
<feature type="signal peptide" evidence="1">
    <location>
        <begin position="1"/>
        <end position="19"/>
    </location>
</feature>
<evidence type="ECO:0000256" key="1">
    <source>
        <dbReference type="SAM" id="SignalP"/>
    </source>
</evidence>
<evidence type="ECO:0000313" key="2">
    <source>
        <dbReference type="RefSeq" id="XP_013175667.1"/>
    </source>
</evidence>
<feature type="chain" id="PRO_5042617636" evidence="1">
    <location>
        <begin position="20"/>
        <end position="367"/>
    </location>
</feature>
<name>A0AAJ6ZMB7_PAPXU</name>
<dbReference type="Proteomes" id="UP000694872">
    <property type="component" value="Unplaced"/>
</dbReference>
<gene>
    <name evidence="2" type="primary">LOC106123806</name>
</gene>